<evidence type="ECO:0000256" key="1">
    <source>
        <dbReference type="ARBA" id="ARBA00022491"/>
    </source>
</evidence>
<dbReference type="InterPro" id="IPR001647">
    <property type="entry name" value="HTH_TetR"/>
</dbReference>
<dbReference type="PROSITE" id="PS01081">
    <property type="entry name" value="HTH_TETR_1"/>
    <property type="match status" value="1"/>
</dbReference>
<dbReference type="Gene3D" id="1.10.357.10">
    <property type="entry name" value="Tetracycline Repressor, domain 2"/>
    <property type="match status" value="1"/>
</dbReference>
<organism evidence="7 8">
    <name type="scientific">Kibdelosporangium aridum</name>
    <dbReference type="NCBI Taxonomy" id="2030"/>
    <lineage>
        <taxon>Bacteria</taxon>
        <taxon>Bacillati</taxon>
        <taxon>Actinomycetota</taxon>
        <taxon>Actinomycetes</taxon>
        <taxon>Pseudonocardiales</taxon>
        <taxon>Pseudonocardiaceae</taxon>
        <taxon>Kibdelosporangium</taxon>
    </lineage>
</organism>
<dbReference type="PROSITE" id="PS50977">
    <property type="entry name" value="HTH_TETR_2"/>
    <property type="match status" value="1"/>
</dbReference>
<evidence type="ECO:0000256" key="4">
    <source>
        <dbReference type="ARBA" id="ARBA00023163"/>
    </source>
</evidence>
<dbReference type="GO" id="GO:0045892">
    <property type="term" value="P:negative regulation of DNA-templated transcription"/>
    <property type="evidence" value="ECO:0007669"/>
    <property type="project" value="InterPro"/>
</dbReference>
<proteinExistence type="predicted"/>
<gene>
    <name evidence="7" type="ORF">DMH04_42160</name>
</gene>
<sequence length="214" mass="23185">MPRPSTPILSRDRIRAAALEIIDRDGLPGLSMRRLASELGVQAPSLYSHFPTKDALLDDVCDEMMSTVDVSDFSKSDWQTGIRTWARSYRAALAAHPNIVPFLAGGPARRDSALRVADAVHGGLVRAGWPPKLATMIGASTKYLVLGAAIGSFSRGFEDDARVYNDRYPNLSQAHRLAEHADEIDQGSFELALDSFLQGLCLQYKSIAGTDGPG</sequence>
<evidence type="ECO:0000313" key="7">
    <source>
        <dbReference type="EMBL" id="RSM72829.1"/>
    </source>
</evidence>
<dbReference type="AlphaFoldDB" id="A0A428YTN4"/>
<dbReference type="GO" id="GO:0003700">
    <property type="term" value="F:DNA-binding transcription factor activity"/>
    <property type="evidence" value="ECO:0007669"/>
    <property type="project" value="TreeGrafter"/>
</dbReference>
<dbReference type="Pfam" id="PF02909">
    <property type="entry name" value="TetR_C_1"/>
    <property type="match status" value="1"/>
</dbReference>
<dbReference type="PANTHER" id="PTHR30055">
    <property type="entry name" value="HTH-TYPE TRANSCRIPTIONAL REGULATOR RUTR"/>
    <property type="match status" value="1"/>
</dbReference>
<keyword evidence="4" id="KW-0804">Transcription</keyword>
<dbReference type="InterPro" id="IPR009057">
    <property type="entry name" value="Homeodomain-like_sf"/>
</dbReference>
<keyword evidence="3 5" id="KW-0238">DNA-binding</keyword>
<dbReference type="Proteomes" id="UP000287547">
    <property type="component" value="Unassembled WGS sequence"/>
</dbReference>
<dbReference type="OrthoDB" id="3291296at2"/>
<dbReference type="InterPro" id="IPR050109">
    <property type="entry name" value="HTH-type_TetR-like_transc_reg"/>
</dbReference>
<dbReference type="EMBL" id="QHKI01000058">
    <property type="protein sequence ID" value="RSM72829.1"/>
    <property type="molecule type" value="Genomic_DNA"/>
</dbReference>
<dbReference type="PRINTS" id="PR00400">
    <property type="entry name" value="TETREPRESSOR"/>
</dbReference>
<dbReference type="InterPro" id="IPR004111">
    <property type="entry name" value="Repressor_TetR_C"/>
</dbReference>
<feature type="domain" description="HTH tetR-type" evidence="6">
    <location>
        <begin position="8"/>
        <end position="68"/>
    </location>
</feature>
<evidence type="ECO:0000256" key="2">
    <source>
        <dbReference type="ARBA" id="ARBA00023015"/>
    </source>
</evidence>
<dbReference type="SUPFAM" id="SSF46689">
    <property type="entry name" value="Homeodomain-like"/>
    <property type="match status" value="1"/>
</dbReference>
<evidence type="ECO:0000256" key="3">
    <source>
        <dbReference type="ARBA" id="ARBA00023125"/>
    </source>
</evidence>
<protein>
    <submittedName>
        <fullName evidence="7">TetR family transcriptional regulator</fullName>
    </submittedName>
</protein>
<dbReference type="RefSeq" id="WP_037254707.1">
    <property type="nucleotide sequence ID" value="NZ_QHKI01000058.1"/>
</dbReference>
<dbReference type="PANTHER" id="PTHR30055:SF151">
    <property type="entry name" value="TRANSCRIPTIONAL REGULATORY PROTEIN"/>
    <property type="match status" value="1"/>
</dbReference>
<evidence type="ECO:0000256" key="5">
    <source>
        <dbReference type="PROSITE-ProRule" id="PRU00335"/>
    </source>
</evidence>
<accession>A0A428YTN4</accession>
<dbReference type="PRINTS" id="PR00455">
    <property type="entry name" value="HTHTETR"/>
</dbReference>
<reference evidence="7 8" key="1">
    <citation type="submission" date="2018-05" db="EMBL/GenBank/DDBJ databases">
        <title>Evolution of GPA BGCs.</title>
        <authorList>
            <person name="Waglechner N."/>
            <person name="Wright G.D."/>
        </authorList>
    </citation>
    <scope>NUCLEOTIDE SEQUENCE [LARGE SCALE GENOMIC DNA]</scope>
    <source>
        <strain evidence="7 8">A82846</strain>
    </source>
</reference>
<evidence type="ECO:0000313" key="8">
    <source>
        <dbReference type="Proteomes" id="UP000287547"/>
    </source>
</evidence>
<name>A0A428YTN4_KIBAR</name>
<dbReference type="InterPro" id="IPR003012">
    <property type="entry name" value="Tet_transcr_reg_TetR"/>
</dbReference>
<dbReference type="InterPro" id="IPR036271">
    <property type="entry name" value="Tet_transcr_reg_TetR-rel_C_sf"/>
</dbReference>
<dbReference type="SUPFAM" id="SSF48498">
    <property type="entry name" value="Tetracyclin repressor-like, C-terminal domain"/>
    <property type="match status" value="1"/>
</dbReference>
<evidence type="ECO:0000259" key="6">
    <source>
        <dbReference type="PROSITE" id="PS50977"/>
    </source>
</evidence>
<dbReference type="InterPro" id="IPR023772">
    <property type="entry name" value="DNA-bd_HTH_TetR-type_CS"/>
</dbReference>
<dbReference type="Pfam" id="PF00440">
    <property type="entry name" value="TetR_N"/>
    <property type="match status" value="1"/>
</dbReference>
<keyword evidence="2" id="KW-0805">Transcription regulation</keyword>
<feature type="DNA-binding region" description="H-T-H motif" evidence="5">
    <location>
        <begin position="31"/>
        <end position="50"/>
    </location>
</feature>
<comment type="caution">
    <text evidence="7">The sequence shown here is derived from an EMBL/GenBank/DDBJ whole genome shotgun (WGS) entry which is preliminary data.</text>
</comment>
<dbReference type="GO" id="GO:0000976">
    <property type="term" value="F:transcription cis-regulatory region binding"/>
    <property type="evidence" value="ECO:0007669"/>
    <property type="project" value="TreeGrafter"/>
</dbReference>
<dbReference type="GO" id="GO:0046677">
    <property type="term" value="P:response to antibiotic"/>
    <property type="evidence" value="ECO:0007669"/>
    <property type="project" value="InterPro"/>
</dbReference>
<keyword evidence="1" id="KW-0678">Repressor</keyword>